<reference evidence="2 3" key="2">
    <citation type="journal article" date="2016" name="Genome Announc.">
        <title>Complete Genome Sequences of Two Interactive Moderate Thermophiles, Paenibacillus napthalenovorans 32O-Y and Paenibacillus sp. 32O-W.</title>
        <authorList>
            <person name="Butler R.R.III."/>
            <person name="Wang J."/>
            <person name="Stark B.C."/>
            <person name="Pombert J.F."/>
        </authorList>
    </citation>
    <scope>NUCLEOTIDE SEQUENCE [LARGE SCALE GENOMIC DNA]</scope>
    <source>
        <strain evidence="2 3">32O-Y</strain>
    </source>
</reference>
<gene>
    <name evidence="2" type="ORF">IJ22_04440</name>
</gene>
<keyword evidence="3" id="KW-1185">Reference proteome</keyword>
<dbReference type="STRING" id="162209.IJ22_04440"/>
<keyword evidence="1" id="KW-1133">Transmembrane helix</keyword>
<dbReference type="KEGG" id="pnp:IJ22_04440"/>
<evidence type="ECO:0000256" key="1">
    <source>
        <dbReference type="SAM" id="Phobius"/>
    </source>
</evidence>
<dbReference type="PATRIC" id="fig|162209.4.peg.469"/>
<feature type="transmembrane region" description="Helical" evidence="1">
    <location>
        <begin position="12"/>
        <end position="32"/>
    </location>
</feature>
<feature type="transmembrane region" description="Helical" evidence="1">
    <location>
        <begin position="114"/>
        <end position="133"/>
    </location>
</feature>
<reference evidence="3" key="1">
    <citation type="submission" date="2015-12" db="EMBL/GenBank/DDBJ databases">
        <title>Complete genome sequences of two moderately thermophilic Paenibacillus species.</title>
        <authorList>
            <person name="Butler R.III."/>
            <person name="Wang J."/>
            <person name="Stark B.C."/>
            <person name="Pombert J.-F."/>
        </authorList>
    </citation>
    <scope>NUCLEOTIDE SEQUENCE [LARGE SCALE GENOMIC DNA]</scope>
    <source>
        <strain evidence="3">32O-Y</strain>
    </source>
</reference>
<name>A0A0U2M1B7_9BACL</name>
<keyword evidence="1" id="KW-0472">Membrane</keyword>
<dbReference type="AlphaFoldDB" id="A0A0U2M1B7"/>
<accession>A0A0U2M1B7</accession>
<keyword evidence="1" id="KW-0812">Transmembrane</keyword>
<dbReference type="Proteomes" id="UP000061660">
    <property type="component" value="Chromosome"/>
</dbReference>
<sequence precursor="true">MMMKYFRIGRMTASAAACTLLTAVILGFFYMVGIKIISELIQLLKIAPGYLNDAILFFENTTSSSGLLYQTLLSGVAEQVVKWMESNVGSIAEERHFAGDLRLFARGGESDSKLVYFFVVFIIGLYLISFHLLKLYESLSSRKSLAMPSESTHWPRSSVCMQGFN</sequence>
<protein>
    <submittedName>
        <fullName evidence="2">Uncharacterized protein</fullName>
    </submittedName>
</protein>
<proteinExistence type="predicted"/>
<evidence type="ECO:0000313" key="2">
    <source>
        <dbReference type="EMBL" id="ALS20832.1"/>
    </source>
</evidence>
<organism evidence="2 3">
    <name type="scientific">Paenibacillus naphthalenovorans</name>
    <dbReference type="NCBI Taxonomy" id="162209"/>
    <lineage>
        <taxon>Bacteria</taxon>
        <taxon>Bacillati</taxon>
        <taxon>Bacillota</taxon>
        <taxon>Bacilli</taxon>
        <taxon>Bacillales</taxon>
        <taxon>Paenibacillaceae</taxon>
        <taxon>Paenibacillus</taxon>
    </lineage>
</organism>
<dbReference type="EMBL" id="CP013652">
    <property type="protein sequence ID" value="ALS20832.1"/>
    <property type="molecule type" value="Genomic_DNA"/>
</dbReference>
<evidence type="ECO:0000313" key="3">
    <source>
        <dbReference type="Proteomes" id="UP000061660"/>
    </source>
</evidence>
<dbReference type="RefSeq" id="WP_235594231.1">
    <property type="nucleotide sequence ID" value="NZ_BJCS01000002.1"/>
</dbReference>